<dbReference type="GO" id="GO:0016301">
    <property type="term" value="F:kinase activity"/>
    <property type="evidence" value="ECO:0007669"/>
    <property type="project" value="UniProtKB-KW"/>
</dbReference>
<dbReference type="RefSeq" id="WP_285762948.1">
    <property type="nucleotide sequence ID" value="NZ_BSYJ01000002.1"/>
</dbReference>
<comment type="caution">
    <text evidence="2">The sequence shown here is derived from an EMBL/GenBank/DDBJ whole genome shotgun (WGS) entry which is preliminary data.</text>
</comment>
<keyword evidence="2" id="KW-0808">Transferase</keyword>
<reference evidence="2 3" key="1">
    <citation type="submission" date="2023-04" db="EMBL/GenBank/DDBJ databases">
        <title>Marinobulbifer ophiurae gen. nov., sp. Nov., isolate from tissue of brittle star Ophioplocus japonicus.</title>
        <authorList>
            <person name="Kawano K."/>
            <person name="Sawayama S."/>
            <person name="Nakagawa S."/>
        </authorList>
    </citation>
    <scope>NUCLEOTIDE SEQUENCE [LARGE SCALE GENOMIC DNA]</scope>
    <source>
        <strain evidence="2 3">NKW57</strain>
    </source>
</reference>
<dbReference type="PANTHER" id="PTHR10513:SF46">
    <property type="entry name" value="DEOXYGUANOSINE KINASE"/>
    <property type="match status" value="1"/>
</dbReference>
<organism evidence="2 3">
    <name type="scientific">Biformimicrobium ophioploci</name>
    <dbReference type="NCBI Taxonomy" id="3036711"/>
    <lineage>
        <taxon>Bacteria</taxon>
        <taxon>Pseudomonadati</taxon>
        <taxon>Pseudomonadota</taxon>
        <taxon>Gammaproteobacteria</taxon>
        <taxon>Cellvibrionales</taxon>
        <taxon>Microbulbiferaceae</taxon>
        <taxon>Biformimicrobium</taxon>
    </lineage>
</organism>
<keyword evidence="2" id="KW-0418">Kinase</keyword>
<gene>
    <name evidence="2" type="ORF">MNKW57_07450</name>
</gene>
<dbReference type="Pfam" id="PF01712">
    <property type="entry name" value="dNK"/>
    <property type="match status" value="1"/>
</dbReference>
<evidence type="ECO:0000259" key="1">
    <source>
        <dbReference type="Pfam" id="PF01712"/>
    </source>
</evidence>
<dbReference type="InterPro" id="IPR031314">
    <property type="entry name" value="DNK_dom"/>
</dbReference>
<feature type="domain" description="Deoxynucleoside kinase" evidence="1">
    <location>
        <begin position="23"/>
        <end position="213"/>
    </location>
</feature>
<dbReference type="InterPro" id="IPR027417">
    <property type="entry name" value="P-loop_NTPase"/>
</dbReference>
<dbReference type="InterPro" id="IPR050566">
    <property type="entry name" value="Deoxyribonucleoside_kinase"/>
</dbReference>
<dbReference type="Proteomes" id="UP001224392">
    <property type="component" value="Unassembled WGS sequence"/>
</dbReference>
<dbReference type="InterPro" id="IPR002624">
    <property type="entry name" value="DCK/DGK"/>
</dbReference>
<proteinExistence type="predicted"/>
<protein>
    <submittedName>
        <fullName evidence="2">Deoxynucleoside kinase</fullName>
    </submittedName>
</protein>
<dbReference type="CDD" id="cd01673">
    <property type="entry name" value="dNK"/>
    <property type="match status" value="1"/>
</dbReference>
<accession>A0ABQ6LWD2</accession>
<dbReference type="PIRSF" id="PIRSF000705">
    <property type="entry name" value="DNK"/>
    <property type="match status" value="1"/>
</dbReference>
<dbReference type="EMBL" id="BSYJ01000002">
    <property type="protein sequence ID" value="GMG86424.1"/>
    <property type="molecule type" value="Genomic_DNA"/>
</dbReference>
<evidence type="ECO:0000313" key="3">
    <source>
        <dbReference type="Proteomes" id="UP001224392"/>
    </source>
</evidence>
<dbReference type="Gene3D" id="3.40.50.300">
    <property type="entry name" value="P-loop containing nucleotide triphosphate hydrolases"/>
    <property type="match status" value="1"/>
</dbReference>
<dbReference type="PANTHER" id="PTHR10513">
    <property type="entry name" value="DEOXYNUCLEOSIDE KINASE"/>
    <property type="match status" value="1"/>
</dbReference>
<keyword evidence="3" id="KW-1185">Reference proteome</keyword>
<sequence length="228" mass="26271">MATEQLESEWHPDLTGRTVPRYIAIEGNIGSGKTSLARRLALTLGYDTLLEDASSNPFLEKFYQGNPATALPNQLYFLLQRSREIQSLRQEDLFAPTRVADFIVEKDQLFASVTLDEDEMRLYRQVYEQLTLQAPQPDLVVYLQAPVSVLQSRIRKRGVAVEQNITPDYLARLNDAYTNFFHYYDATPLLIVNCADIDIINNDEDYRQLVETLLNTNSGRHYYNPRSR</sequence>
<name>A0ABQ6LWD2_9GAMM</name>
<dbReference type="SUPFAM" id="SSF52540">
    <property type="entry name" value="P-loop containing nucleoside triphosphate hydrolases"/>
    <property type="match status" value="1"/>
</dbReference>
<evidence type="ECO:0000313" key="2">
    <source>
        <dbReference type="EMBL" id="GMG86424.1"/>
    </source>
</evidence>